<dbReference type="Gene3D" id="3.40.30.10">
    <property type="entry name" value="Glutaredoxin"/>
    <property type="match status" value="1"/>
</dbReference>
<comment type="similarity">
    <text evidence="1">Belongs to the thioredoxin family. DsbA subfamily.</text>
</comment>
<keyword evidence="5" id="KW-0676">Redox-active center</keyword>
<name>A0ABY5DTM8_9ACTN</name>
<gene>
    <name evidence="9" type="ORF">NBH00_23330</name>
</gene>
<dbReference type="Proteomes" id="UP001056035">
    <property type="component" value="Chromosome"/>
</dbReference>
<evidence type="ECO:0000256" key="7">
    <source>
        <dbReference type="SAM" id="Phobius"/>
    </source>
</evidence>
<dbReference type="Pfam" id="PF13462">
    <property type="entry name" value="Thioredoxin_4"/>
    <property type="match status" value="1"/>
</dbReference>
<organism evidence="9 10">
    <name type="scientific">Paraconexibacter antarcticus</name>
    <dbReference type="NCBI Taxonomy" id="2949664"/>
    <lineage>
        <taxon>Bacteria</taxon>
        <taxon>Bacillati</taxon>
        <taxon>Actinomycetota</taxon>
        <taxon>Thermoleophilia</taxon>
        <taxon>Solirubrobacterales</taxon>
        <taxon>Paraconexibacteraceae</taxon>
        <taxon>Paraconexibacter</taxon>
    </lineage>
</organism>
<dbReference type="InterPro" id="IPR036249">
    <property type="entry name" value="Thioredoxin-like_sf"/>
</dbReference>
<proteinExistence type="inferred from homology"/>
<feature type="domain" description="Thioredoxin" evidence="8">
    <location>
        <begin position="57"/>
        <end position="262"/>
    </location>
</feature>
<dbReference type="RefSeq" id="WP_254570969.1">
    <property type="nucleotide sequence ID" value="NZ_CP098502.1"/>
</dbReference>
<dbReference type="SUPFAM" id="SSF52833">
    <property type="entry name" value="Thioredoxin-like"/>
    <property type="match status" value="1"/>
</dbReference>
<keyword evidence="7" id="KW-1133">Transmembrane helix</keyword>
<dbReference type="InterPro" id="IPR012336">
    <property type="entry name" value="Thioredoxin-like_fold"/>
</dbReference>
<feature type="transmembrane region" description="Helical" evidence="7">
    <location>
        <begin position="36"/>
        <end position="56"/>
    </location>
</feature>
<keyword evidence="7" id="KW-0472">Membrane</keyword>
<protein>
    <submittedName>
        <fullName evidence="9">DsbA family protein</fullName>
    </submittedName>
</protein>
<evidence type="ECO:0000259" key="8">
    <source>
        <dbReference type="PROSITE" id="PS51352"/>
    </source>
</evidence>
<dbReference type="InterPro" id="IPR013766">
    <property type="entry name" value="Thioredoxin_domain"/>
</dbReference>
<evidence type="ECO:0000256" key="6">
    <source>
        <dbReference type="SAM" id="MobiDB-lite"/>
    </source>
</evidence>
<evidence type="ECO:0000313" key="10">
    <source>
        <dbReference type="Proteomes" id="UP001056035"/>
    </source>
</evidence>
<keyword evidence="4" id="KW-1015">Disulfide bond</keyword>
<sequence>MSQDQPSKKERKDAARAERQAAEAAAAAGAARRRRLSILGGVVALVAVAVVAIVLATGGSDKKPTAAAGAAVAGVSESRAMLNGIPQSGKTLGNPKAPVTLLEFADLQCPYCRQYSLQTLPQVVRDYVRGGKVKLELHLLSFLGPDSVRGAQVAAGAEAQDRLWNFADLFYYNQGEEQTGYGTDAFLKRLAAAVPGLRTAPLFARPITATPTAADRAADALARRYGVNGTPSFVVTKQGETGKLVSGFDYASISSALDAALAL</sequence>
<keyword evidence="2" id="KW-0732">Signal</keyword>
<evidence type="ECO:0000256" key="2">
    <source>
        <dbReference type="ARBA" id="ARBA00022729"/>
    </source>
</evidence>
<evidence type="ECO:0000256" key="4">
    <source>
        <dbReference type="ARBA" id="ARBA00023157"/>
    </source>
</evidence>
<evidence type="ECO:0000256" key="1">
    <source>
        <dbReference type="ARBA" id="ARBA00005791"/>
    </source>
</evidence>
<dbReference type="EMBL" id="CP098502">
    <property type="protein sequence ID" value="UTI64259.1"/>
    <property type="molecule type" value="Genomic_DNA"/>
</dbReference>
<keyword evidence="3" id="KW-0560">Oxidoreductase</keyword>
<feature type="region of interest" description="Disordered" evidence="6">
    <location>
        <begin position="1"/>
        <end position="20"/>
    </location>
</feature>
<keyword evidence="7" id="KW-0812">Transmembrane</keyword>
<evidence type="ECO:0000256" key="3">
    <source>
        <dbReference type="ARBA" id="ARBA00023002"/>
    </source>
</evidence>
<dbReference type="PROSITE" id="PS51352">
    <property type="entry name" value="THIOREDOXIN_2"/>
    <property type="match status" value="1"/>
</dbReference>
<reference evidence="9 10" key="1">
    <citation type="submission" date="2022-06" db="EMBL/GenBank/DDBJ databases">
        <title>Paraconexibacter antarcticus.</title>
        <authorList>
            <person name="Kim C.S."/>
        </authorList>
    </citation>
    <scope>NUCLEOTIDE SEQUENCE [LARGE SCALE GENOMIC DNA]</scope>
    <source>
        <strain evidence="9 10">02-257</strain>
    </source>
</reference>
<dbReference type="PANTHER" id="PTHR13887">
    <property type="entry name" value="GLUTATHIONE S-TRANSFERASE KAPPA"/>
    <property type="match status" value="1"/>
</dbReference>
<dbReference type="PANTHER" id="PTHR13887:SF14">
    <property type="entry name" value="DISULFIDE BOND FORMATION PROTEIN D"/>
    <property type="match status" value="1"/>
</dbReference>
<evidence type="ECO:0000313" key="9">
    <source>
        <dbReference type="EMBL" id="UTI64259.1"/>
    </source>
</evidence>
<evidence type="ECO:0000256" key="5">
    <source>
        <dbReference type="ARBA" id="ARBA00023284"/>
    </source>
</evidence>
<accession>A0ABY5DTM8</accession>
<keyword evidence="10" id="KW-1185">Reference proteome</keyword>